<dbReference type="KEGG" id="pcm:AY601_2858"/>
<accession>A0A127VEF7</accession>
<dbReference type="PATRIC" id="fig|188932.3.peg.2979"/>
<sequence>MKIVQSLWSKPGIPNDITQFSDFNKCGWLDKKYNYFSWILSARQFTKFYDEVELVTDKSGYDLLINKLELPYTSTQVVLDDLNDYHPNLWALGKIYAYRIQSKPFIHVDGDVYIWEKFNQTLEGSSLICQNKEEGESYDNFYRQIFFPIALNLNYYPGVLDKSININNSIKAINAGILGGHNINFYKTYTEKAFQFVDKNISHLHKINVSSFNVIFEQFLFRALADEAKQDIHYMHADASVPPYFFEFTGVPSKTKYIHISGRSKVEKYLADCLEYRVKTDYPDDYYRILKLMKKNQI</sequence>
<evidence type="ECO:0000313" key="3">
    <source>
        <dbReference type="Proteomes" id="UP000071561"/>
    </source>
</evidence>
<dbReference type="Pfam" id="PF20508">
    <property type="entry name" value="DUF6734"/>
    <property type="match status" value="1"/>
</dbReference>
<organism evidence="2 3">
    <name type="scientific">Pedobacter cryoconitis</name>
    <dbReference type="NCBI Taxonomy" id="188932"/>
    <lineage>
        <taxon>Bacteria</taxon>
        <taxon>Pseudomonadati</taxon>
        <taxon>Bacteroidota</taxon>
        <taxon>Sphingobacteriia</taxon>
        <taxon>Sphingobacteriales</taxon>
        <taxon>Sphingobacteriaceae</taxon>
        <taxon>Pedobacter</taxon>
    </lineage>
</organism>
<feature type="domain" description="DUF6734" evidence="1">
    <location>
        <begin position="1"/>
        <end position="292"/>
    </location>
</feature>
<keyword evidence="3" id="KW-1185">Reference proteome</keyword>
<dbReference type="InterPro" id="IPR046621">
    <property type="entry name" value="DUF6734"/>
</dbReference>
<evidence type="ECO:0000259" key="1">
    <source>
        <dbReference type="Pfam" id="PF20508"/>
    </source>
</evidence>
<dbReference type="RefSeq" id="WP_068402163.1">
    <property type="nucleotide sequence ID" value="NZ_CP014504.1"/>
</dbReference>
<dbReference type="Proteomes" id="UP000071561">
    <property type="component" value="Chromosome"/>
</dbReference>
<protein>
    <recommendedName>
        <fullName evidence="1">DUF6734 domain-containing protein</fullName>
    </recommendedName>
</protein>
<evidence type="ECO:0000313" key="2">
    <source>
        <dbReference type="EMBL" id="AMP99736.1"/>
    </source>
</evidence>
<proteinExistence type="predicted"/>
<gene>
    <name evidence="2" type="ORF">AY601_2858</name>
</gene>
<reference evidence="2 3" key="1">
    <citation type="submission" date="2016-03" db="EMBL/GenBank/DDBJ databases">
        <title>Complete genome sequence of Pedobacter cryoconitis PAMC 27485.</title>
        <authorList>
            <person name="Lee J."/>
            <person name="Kim O.-S."/>
        </authorList>
    </citation>
    <scope>NUCLEOTIDE SEQUENCE [LARGE SCALE GENOMIC DNA]</scope>
    <source>
        <strain evidence="2 3">PAMC 27485</strain>
    </source>
</reference>
<dbReference type="OrthoDB" id="771064at2"/>
<dbReference type="EMBL" id="CP014504">
    <property type="protein sequence ID" value="AMP99736.1"/>
    <property type="molecule type" value="Genomic_DNA"/>
</dbReference>
<dbReference type="AlphaFoldDB" id="A0A127VEF7"/>
<name>A0A127VEF7_9SPHI</name>